<name>A0ABQ1SX09_9SPHI</name>
<reference evidence="2" key="1">
    <citation type="journal article" date="2019" name="Int. J. Syst. Evol. Microbiol.">
        <title>The Global Catalogue of Microorganisms (GCM) 10K type strain sequencing project: providing services to taxonomists for standard genome sequencing and annotation.</title>
        <authorList>
            <consortium name="The Broad Institute Genomics Platform"/>
            <consortium name="The Broad Institute Genome Sequencing Center for Infectious Disease"/>
            <person name="Wu L."/>
            <person name="Ma J."/>
        </authorList>
    </citation>
    <scope>NUCLEOTIDE SEQUENCE [LARGE SCALE GENOMIC DNA]</scope>
    <source>
        <strain evidence="2">CGMCC 1.15644</strain>
    </source>
</reference>
<comment type="caution">
    <text evidence="1">The sequence shown here is derived from an EMBL/GenBank/DDBJ whole genome shotgun (WGS) entry which is preliminary data.</text>
</comment>
<dbReference type="Proteomes" id="UP000622648">
    <property type="component" value="Unassembled WGS sequence"/>
</dbReference>
<gene>
    <name evidence="1" type="ORF">GCM10011413_36070</name>
</gene>
<accession>A0ABQ1SX09</accession>
<sequence length="193" mass="22584">MDMQETLRTVKYSVSDDVKFEKIALKLGRSKRLVFSQMLDYFYRSKKDPTDLNDELLKNTILKGQKEYIGFIKTQETELLIPIKRDSARMIEAMKKIIDRFNGQILKHNDEMLSNQSAQAKRLGTLHEVASNIEMKIITKERLKKNFMLIMNSYIRERERMGMMTSGKEKEELAEQARKQIELLICTSILPTA</sequence>
<protein>
    <recommendedName>
        <fullName evidence="3">Clindamycin resistance transfer factor BtgA</fullName>
    </recommendedName>
</protein>
<evidence type="ECO:0000313" key="2">
    <source>
        <dbReference type="Proteomes" id="UP000622648"/>
    </source>
</evidence>
<dbReference type="NCBIfam" id="NF041200">
    <property type="entry name" value="mob_BfmA_Nterm"/>
    <property type="match status" value="1"/>
</dbReference>
<keyword evidence="2" id="KW-1185">Reference proteome</keyword>
<organism evidence="1 2">
    <name type="scientific">Pedobacter psychrotolerans</name>
    <dbReference type="NCBI Taxonomy" id="1843235"/>
    <lineage>
        <taxon>Bacteria</taxon>
        <taxon>Pseudomonadati</taxon>
        <taxon>Bacteroidota</taxon>
        <taxon>Sphingobacteriia</taxon>
        <taxon>Sphingobacteriales</taxon>
        <taxon>Sphingobacteriaceae</taxon>
        <taxon>Pedobacter</taxon>
    </lineage>
</organism>
<evidence type="ECO:0000313" key="1">
    <source>
        <dbReference type="EMBL" id="GGE66310.1"/>
    </source>
</evidence>
<evidence type="ECO:0008006" key="3">
    <source>
        <dbReference type="Google" id="ProtNLM"/>
    </source>
</evidence>
<dbReference type="EMBL" id="BMJO01000006">
    <property type="protein sequence ID" value="GGE66310.1"/>
    <property type="molecule type" value="Genomic_DNA"/>
</dbReference>
<proteinExistence type="predicted"/>
<dbReference type="InterPro" id="IPR048012">
    <property type="entry name" value="BfmA-like_N"/>
</dbReference>